<feature type="compositionally biased region" description="Polar residues" evidence="1">
    <location>
        <begin position="239"/>
        <end position="264"/>
    </location>
</feature>
<keyword evidence="2" id="KW-1133">Transmembrane helix</keyword>
<dbReference type="AlphaFoldDB" id="A0A0B7BY22"/>
<evidence type="ECO:0000313" key="3">
    <source>
        <dbReference type="EMBL" id="CEK97060.1"/>
    </source>
</evidence>
<evidence type="ECO:0000256" key="1">
    <source>
        <dbReference type="SAM" id="MobiDB-lite"/>
    </source>
</evidence>
<feature type="non-terminal residue" evidence="3">
    <location>
        <position position="1"/>
    </location>
</feature>
<name>A0A0B7BY22_9EUPU</name>
<accession>A0A0B7BY22</accession>
<feature type="transmembrane region" description="Helical" evidence="2">
    <location>
        <begin position="38"/>
        <end position="59"/>
    </location>
</feature>
<sequence>LGMPFGLKTNESTVSKDPNNSVYINEESEFEKGAGHTVTISVSVLIVSAVFVLCILLCYRQAVRRRKEDRINQENSRREFIRQAVRFKLQQLEKLEDTVPYLEQTETKVPLVTFGDVTQISPTHSPMRSPVPQDRNVYNNGSQNHNQHNTSYYHRVYTEDTRFEKHISYHRKSGLSISRPQQYIHRPHRLLNDHHTEDHISSNKTNTYNSRHYRFNAVYFSNKNEHVVNETPLKKHSDSVSVNSKNYNHWSSNDPEASSKDTSNNHILKLQVTSTKHKDGCIATIDIHHTSKNGTTISQNRNNNGRLPIRLQSYK</sequence>
<feature type="compositionally biased region" description="Polar residues" evidence="1">
    <location>
        <begin position="292"/>
        <end position="305"/>
    </location>
</feature>
<gene>
    <name evidence="3" type="primary">ORF214507</name>
</gene>
<keyword evidence="2" id="KW-0812">Transmembrane</keyword>
<feature type="region of interest" description="Disordered" evidence="1">
    <location>
        <begin position="234"/>
        <end position="264"/>
    </location>
</feature>
<feature type="region of interest" description="Disordered" evidence="1">
    <location>
        <begin position="292"/>
        <end position="315"/>
    </location>
</feature>
<keyword evidence="2" id="KW-0472">Membrane</keyword>
<dbReference type="EMBL" id="HACG01050195">
    <property type="protein sequence ID" value="CEK97060.1"/>
    <property type="molecule type" value="Transcribed_RNA"/>
</dbReference>
<proteinExistence type="predicted"/>
<organism evidence="3">
    <name type="scientific">Arion vulgaris</name>
    <dbReference type="NCBI Taxonomy" id="1028688"/>
    <lineage>
        <taxon>Eukaryota</taxon>
        <taxon>Metazoa</taxon>
        <taxon>Spiralia</taxon>
        <taxon>Lophotrochozoa</taxon>
        <taxon>Mollusca</taxon>
        <taxon>Gastropoda</taxon>
        <taxon>Heterobranchia</taxon>
        <taxon>Euthyneura</taxon>
        <taxon>Panpulmonata</taxon>
        <taxon>Eupulmonata</taxon>
        <taxon>Stylommatophora</taxon>
        <taxon>Helicina</taxon>
        <taxon>Arionoidea</taxon>
        <taxon>Arionidae</taxon>
        <taxon>Arion</taxon>
    </lineage>
</organism>
<reference evidence="3" key="1">
    <citation type="submission" date="2014-12" db="EMBL/GenBank/DDBJ databases">
        <title>Insight into the proteome of Arion vulgaris.</title>
        <authorList>
            <person name="Aradska J."/>
            <person name="Bulat T."/>
            <person name="Smidak R."/>
            <person name="Sarate P."/>
            <person name="Gangsoo J."/>
            <person name="Sialana F."/>
            <person name="Bilban M."/>
            <person name="Lubec G."/>
        </authorList>
    </citation>
    <scope>NUCLEOTIDE SEQUENCE</scope>
    <source>
        <tissue evidence="3">Skin</tissue>
    </source>
</reference>
<protein>
    <submittedName>
        <fullName evidence="3">Uncharacterized protein</fullName>
    </submittedName>
</protein>
<evidence type="ECO:0000256" key="2">
    <source>
        <dbReference type="SAM" id="Phobius"/>
    </source>
</evidence>